<dbReference type="OrthoDB" id="1470350at2759"/>
<evidence type="ECO:0000256" key="5">
    <source>
        <dbReference type="ARBA" id="ARBA00023004"/>
    </source>
</evidence>
<evidence type="ECO:0000313" key="10">
    <source>
        <dbReference type="EMBL" id="KLO17485.1"/>
    </source>
</evidence>
<feature type="transmembrane region" description="Helical" evidence="9">
    <location>
        <begin position="197"/>
        <end position="213"/>
    </location>
</feature>
<name>A0A0H2RZH8_9AGAM</name>
<keyword evidence="9" id="KW-0472">Membrane</keyword>
<sequence>MASNHLTTFLSFSVILFISYVAKRIYEVYFSTHGVNKELPRLITPFPSLSFPSVAIPLVPSLNHYGICVTWKNRKSLYSNAPLKTFVQTPLIYGESFVYTSSVAAFRQVYGLNSVFEKDPNSTGNSDICLFGPNVIGAVGEDWKRHRRIAAPSFNRNTYRAVWDTTTKVYEDMVANEGWETIHRTGIVKANMITHKLALFIIASVGFGLPMAWEEPIKTDKGKMSLQSMIFEVSTHVIERARIPSLLYVSGHPALKRLEEAYSTFDRLMHERIKEREEELIVLRSTPGVTDEEIADTMRDVFGCLVNARMSEGKLSMSDEEIISNCLAFMFAGHETTANTLAGALGLLAIYPETQDFIFREIKDVLGNREPAFEDYDALVAVQACFFEALRIYPVSFLMLRHATEDTMLNIPRTDDPSVVETIRIKKGTNLVGDLVGLSYDPQVFPDPEEFNPRRWLEKIPATSAGSSLDQRQADEVNLSGSASTLDGFLGFSFGPRTCIGHKFAKIETVCFLANLLRSWRIEPVLEDGETNAEWRARVLEPHFGLTLMFDDVPVRFVRRSN</sequence>
<dbReference type="Proteomes" id="UP000053477">
    <property type="component" value="Unassembled WGS sequence"/>
</dbReference>
<protein>
    <submittedName>
        <fullName evidence="10">Cytochrome P450</fullName>
    </submittedName>
</protein>
<evidence type="ECO:0000256" key="2">
    <source>
        <dbReference type="ARBA" id="ARBA00022617"/>
    </source>
</evidence>
<dbReference type="InterPro" id="IPR036396">
    <property type="entry name" value="Cyt_P450_sf"/>
</dbReference>
<keyword evidence="5 7" id="KW-0408">Iron</keyword>
<evidence type="ECO:0000313" key="11">
    <source>
        <dbReference type="Proteomes" id="UP000053477"/>
    </source>
</evidence>
<dbReference type="PROSITE" id="PS00086">
    <property type="entry name" value="CYTOCHROME_P450"/>
    <property type="match status" value="1"/>
</dbReference>
<dbReference type="InterPro" id="IPR050196">
    <property type="entry name" value="Cytochrome_P450_Monoox"/>
</dbReference>
<evidence type="ECO:0000256" key="3">
    <source>
        <dbReference type="ARBA" id="ARBA00022723"/>
    </source>
</evidence>
<organism evidence="10 11">
    <name type="scientific">Schizopora paradoxa</name>
    <dbReference type="NCBI Taxonomy" id="27342"/>
    <lineage>
        <taxon>Eukaryota</taxon>
        <taxon>Fungi</taxon>
        <taxon>Dikarya</taxon>
        <taxon>Basidiomycota</taxon>
        <taxon>Agaricomycotina</taxon>
        <taxon>Agaricomycetes</taxon>
        <taxon>Hymenochaetales</taxon>
        <taxon>Schizoporaceae</taxon>
        <taxon>Schizopora</taxon>
    </lineage>
</organism>
<keyword evidence="6 8" id="KW-0503">Monooxygenase</keyword>
<keyword evidence="11" id="KW-1185">Reference proteome</keyword>
<dbReference type="PANTHER" id="PTHR24291:SF50">
    <property type="entry name" value="BIFUNCTIONAL ALBAFLAVENONE MONOOXYGENASE_TERPENE SYNTHASE"/>
    <property type="match status" value="1"/>
</dbReference>
<dbReference type="GO" id="GO:0005506">
    <property type="term" value="F:iron ion binding"/>
    <property type="evidence" value="ECO:0007669"/>
    <property type="project" value="InterPro"/>
</dbReference>
<proteinExistence type="inferred from homology"/>
<keyword evidence="9" id="KW-1133">Transmembrane helix</keyword>
<feature type="transmembrane region" description="Helical" evidence="9">
    <location>
        <begin position="6"/>
        <end position="22"/>
    </location>
</feature>
<dbReference type="EMBL" id="KQ085904">
    <property type="protein sequence ID" value="KLO17485.1"/>
    <property type="molecule type" value="Genomic_DNA"/>
</dbReference>
<dbReference type="GO" id="GO:0016705">
    <property type="term" value="F:oxidoreductase activity, acting on paired donors, with incorporation or reduction of molecular oxygen"/>
    <property type="evidence" value="ECO:0007669"/>
    <property type="project" value="InterPro"/>
</dbReference>
<accession>A0A0H2RZH8</accession>
<dbReference type="GO" id="GO:0020037">
    <property type="term" value="F:heme binding"/>
    <property type="evidence" value="ECO:0007669"/>
    <property type="project" value="InterPro"/>
</dbReference>
<dbReference type="InterPro" id="IPR017972">
    <property type="entry name" value="Cyt_P450_CS"/>
</dbReference>
<dbReference type="PRINTS" id="PR00463">
    <property type="entry name" value="EP450I"/>
</dbReference>
<dbReference type="STRING" id="27342.A0A0H2RZH8"/>
<evidence type="ECO:0000256" key="8">
    <source>
        <dbReference type="RuleBase" id="RU000461"/>
    </source>
</evidence>
<dbReference type="InterPro" id="IPR002401">
    <property type="entry name" value="Cyt_P450_E_grp-I"/>
</dbReference>
<reference evidence="10 11" key="1">
    <citation type="submission" date="2015-04" db="EMBL/GenBank/DDBJ databases">
        <title>Complete genome sequence of Schizopora paradoxa KUC8140, a cosmopolitan wood degrader in East Asia.</title>
        <authorList>
            <consortium name="DOE Joint Genome Institute"/>
            <person name="Min B."/>
            <person name="Park H."/>
            <person name="Jang Y."/>
            <person name="Kim J.-J."/>
            <person name="Kim K.H."/>
            <person name="Pangilinan J."/>
            <person name="Lipzen A."/>
            <person name="Riley R."/>
            <person name="Grigoriev I.V."/>
            <person name="Spatafora J.W."/>
            <person name="Choi I.-G."/>
        </authorList>
    </citation>
    <scope>NUCLEOTIDE SEQUENCE [LARGE SCALE GENOMIC DNA]</scope>
    <source>
        <strain evidence="10 11">KUC8140</strain>
    </source>
</reference>
<keyword evidence="2 7" id="KW-0349">Heme</keyword>
<comment type="similarity">
    <text evidence="1 8">Belongs to the cytochrome P450 family.</text>
</comment>
<keyword evidence="9" id="KW-0812">Transmembrane</keyword>
<keyword evidence="4 8" id="KW-0560">Oxidoreductase</keyword>
<dbReference type="AlphaFoldDB" id="A0A0H2RZH8"/>
<comment type="cofactor">
    <cofactor evidence="7">
        <name>heme</name>
        <dbReference type="ChEBI" id="CHEBI:30413"/>
    </cofactor>
</comment>
<dbReference type="InParanoid" id="A0A0H2RZH8"/>
<keyword evidence="3 7" id="KW-0479">Metal-binding</keyword>
<evidence type="ECO:0000256" key="9">
    <source>
        <dbReference type="SAM" id="Phobius"/>
    </source>
</evidence>
<evidence type="ECO:0000256" key="7">
    <source>
        <dbReference type="PIRSR" id="PIRSR602401-1"/>
    </source>
</evidence>
<dbReference type="InterPro" id="IPR001128">
    <property type="entry name" value="Cyt_P450"/>
</dbReference>
<dbReference type="PANTHER" id="PTHR24291">
    <property type="entry name" value="CYTOCHROME P450 FAMILY 4"/>
    <property type="match status" value="1"/>
</dbReference>
<dbReference type="SUPFAM" id="SSF48264">
    <property type="entry name" value="Cytochrome P450"/>
    <property type="match status" value="1"/>
</dbReference>
<evidence type="ECO:0000256" key="1">
    <source>
        <dbReference type="ARBA" id="ARBA00010617"/>
    </source>
</evidence>
<evidence type="ECO:0000256" key="4">
    <source>
        <dbReference type="ARBA" id="ARBA00023002"/>
    </source>
</evidence>
<dbReference type="Pfam" id="PF00067">
    <property type="entry name" value="p450"/>
    <property type="match status" value="1"/>
</dbReference>
<dbReference type="PRINTS" id="PR00385">
    <property type="entry name" value="P450"/>
</dbReference>
<dbReference type="GO" id="GO:0004497">
    <property type="term" value="F:monooxygenase activity"/>
    <property type="evidence" value="ECO:0007669"/>
    <property type="project" value="UniProtKB-KW"/>
</dbReference>
<feature type="binding site" description="axial binding residue" evidence="7">
    <location>
        <position position="499"/>
    </location>
    <ligand>
        <name>heme</name>
        <dbReference type="ChEBI" id="CHEBI:30413"/>
    </ligand>
    <ligandPart>
        <name>Fe</name>
        <dbReference type="ChEBI" id="CHEBI:18248"/>
    </ligandPart>
</feature>
<gene>
    <name evidence="10" type="ORF">SCHPADRAFT_919428</name>
</gene>
<dbReference type="Gene3D" id="1.10.630.10">
    <property type="entry name" value="Cytochrome P450"/>
    <property type="match status" value="1"/>
</dbReference>
<evidence type="ECO:0000256" key="6">
    <source>
        <dbReference type="ARBA" id="ARBA00023033"/>
    </source>
</evidence>